<sequence>MYSIGNNRLQSYSQEFKRPKLELPGFSLVIFTSRFEATRRLFLEGTRNFEPRSDDETTLEIAPPLQTSAPHQREDVWPDRFNVHQICSHGGSSVESGFEPGTLLPQGRDLTTRPPSSYSYLEISPIFPHKTAAYY</sequence>
<protein>
    <submittedName>
        <fullName evidence="2">Uncharacterized protein</fullName>
    </submittedName>
</protein>
<reference evidence="2 3" key="1">
    <citation type="journal article" date="2019" name="Sci. Rep.">
        <title>Orb-weaving spider Araneus ventricosus genome elucidates the spidroin gene catalogue.</title>
        <authorList>
            <person name="Kono N."/>
            <person name="Nakamura H."/>
            <person name="Ohtoshi R."/>
            <person name="Moran D.A.P."/>
            <person name="Shinohara A."/>
            <person name="Yoshida Y."/>
            <person name="Fujiwara M."/>
            <person name="Mori M."/>
            <person name="Tomita M."/>
            <person name="Arakawa K."/>
        </authorList>
    </citation>
    <scope>NUCLEOTIDE SEQUENCE [LARGE SCALE GENOMIC DNA]</scope>
</reference>
<comment type="caution">
    <text evidence="2">The sequence shown here is derived from an EMBL/GenBank/DDBJ whole genome shotgun (WGS) entry which is preliminary data.</text>
</comment>
<keyword evidence="3" id="KW-1185">Reference proteome</keyword>
<feature type="region of interest" description="Disordered" evidence="1">
    <location>
        <begin position="91"/>
        <end position="115"/>
    </location>
</feature>
<organism evidence="2 3">
    <name type="scientific">Araneus ventricosus</name>
    <name type="common">Orbweaver spider</name>
    <name type="synonym">Epeira ventricosa</name>
    <dbReference type="NCBI Taxonomy" id="182803"/>
    <lineage>
        <taxon>Eukaryota</taxon>
        <taxon>Metazoa</taxon>
        <taxon>Ecdysozoa</taxon>
        <taxon>Arthropoda</taxon>
        <taxon>Chelicerata</taxon>
        <taxon>Arachnida</taxon>
        <taxon>Araneae</taxon>
        <taxon>Araneomorphae</taxon>
        <taxon>Entelegynae</taxon>
        <taxon>Araneoidea</taxon>
        <taxon>Araneidae</taxon>
        <taxon>Araneus</taxon>
    </lineage>
</organism>
<gene>
    <name evidence="2" type="ORF">AVEN_84786_1</name>
</gene>
<feature type="region of interest" description="Disordered" evidence="1">
    <location>
        <begin position="52"/>
        <end position="74"/>
    </location>
</feature>
<evidence type="ECO:0000313" key="2">
    <source>
        <dbReference type="EMBL" id="GBN31429.1"/>
    </source>
</evidence>
<dbReference type="Proteomes" id="UP000499080">
    <property type="component" value="Unassembled WGS sequence"/>
</dbReference>
<name>A0A4Y2MY25_ARAVE</name>
<dbReference type="EMBL" id="BGPR01008079">
    <property type="protein sequence ID" value="GBN31429.1"/>
    <property type="molecule type" value="Genomic_DNA"/>
</dbReference>
<evidence type="ECO:0000256" key="1">
    <source>
        <dbReference type="SAM" id="MobiDB-lite"/>
    </source>
</evidence>
<accession>A0A4Y2MY25</accession>
<evidence type="ECO:0000313" key="3">
    <source>
        <dbReference type="Proteomes" id="UP000499080"/>
    </source>
</evidence>
<proteinExistence type="predicted"/>
<dbReference type="AlphaFoldDB" id="A0A4Y2MY25"/>